<evidence type="ECO:0000256" key="1">
    <source>
        <dbReference type="ARBA" id="ARBA00021390"/>
    </source>
</evidence>
<sequence length="254" mass="26656">MYAEERQQAIAAHVASTRRLSVSEAAAEYGVTTETVRRDLAVLERAGLLRRVHGGAVPLQPTSFERDLGERAKDAAEAKQAIAQAASELVPGDGGSILLDAGTTTAQILRFIPAERELMIVTNAPAIAATVAANPHWSLQLIGGRVRTRSQAAVGPQAVAAIAALRVDVAFLGTNAVSAGFGLSTPDLEEAATKAEMVRSGQRSVVVTDSRKFGEESLNRFATFSDIDVLVTDAGISAADQDMLSGHEIELVIA</sequence>
<dbReference type="PRINTS" id="PR00037">
    <property type="entry name" value="HTHLACR"/>
</dbReference>
<dbReference type="PANTHER" id="PTHR30363:SF4">
    <property type="entry name" value="GLYCEROL-3-PHOSPHATE REGULON REPRESSOR"/>
    <property type="match status" value="1"/>
</dbReference>
<organism evidence="8 9">
    <name type="scientific">Epidermidibacterium keratini</name>
    <dbReference type="NCBI Taxonomy" id="1891644"/>
    <lineage>
        <taxon>Bacteria</taxon>
        <taxon>Bacillati</taxon>
        <taxon>Actinomycetota</taxon>
        <taxon>Actinomycetes</taxon>
        <taxon>Sporichthyales</taxon>
        <taxon>Sporichthyaceae</taxon>
        <taxon>Epidermidibacterium</taxon>
    </lineage>
</organism>
<dbReference type="InterPro" id="IPR037171">
    <property type="entry name" value="NagB/RpiA_transferase-like"/>
</dbReference>
<evidence type="ECO:0000259" key="7">
    <source>
        <dbReference type="PROSITE" id="PS51000"/>
    </source>
</evidence>
<keyword evidence="5" id="KW-0804">Transcription</keyword>
<dbReference type="PROSITE" id="PS51000">
    <property type="entry name" value="HTH_DEOR_2"/>
    <property type="match status" value="1"/>
</dbReference>
<dbReference type="InterPro" id="IPR050313">
    <property type="entry name" value="Carb_Metab_HTH_regulators"/>
</dbReference>
<dbReference type="OrthoDB" id="7688673at2"/>
<dbReference type="GO" id="GO:0003700">
    <property type="term" value="F:DNA-binding transcription factor activity"/>
    <property type="evidence" value="ECO:0007669"/>
    <property type="project" value="InterPro"/>
</dbReference>
<dbReference type="SUPFAM" id="SSF100950">
    <property type="entry name" value="NagB/RpiA/CoA transferase-like"/>
    <property type="match status" value="1"/>
</dbReference>
<name>A0A7L4YRB2_9ACTN</name>
<dbReference type="KEGG" id="eke:EK0264_14195"/>
<accession>A0A7L4YRB2</accession>
<dbReference type="Pfam" id="PF08220">
    <property type="entry name" value="HTH_DeoR"/>
    <property type="match status" value="1"/>
</dbReference>
<dbReference type="InterPro" id="IPR014036">
    <property type="entry name" value="DeoR-like_C"/>
</dbReference>
<dbReference type="Pfam" id="PF00455">
    <property type="entry name" value="DeoRC"/>
    <property type="match status" value="1"/>
</dbReference>
<feature type="domain" description="HTH deoR-type" evidence="7">
    <location>
        <begin position="3"/>
        <end position="58"/>
    </location>
</feature>
<dbReference type="PROSITE" id="PS00894">
    <property type="entry name" value="HTH_DEOR_1"/>
    <property type="match status" value="1"/>
</dbReference>
<dbReference type="SUPFAM" id="SSF46785">
    <property type="entry name" value="Winged helix' DNA-binding domain"/>
    <property type="match status" value="1"/>
</dbReference>
<evidence type="ECO:0000256" key="2">
    <source>
        <dbReference type="ARBA" id="ARBA00022491"/>
    </source>
</evidence>
<dbReference type="RefSeq" id="WP_159546456.1">
    <property type="nucleotide sequence ID" value="NZ_CP047156.1"/>
</dbReference>
<keyword evidence="2" id="KW-0678">Repressor</keyword>
<evidence type="ECO:0000313" key="9">
    <source>
        <dbReference type="Proteomes" id="UP000463857"/>
    </source>
</evidence>
<proteinExistence type="predicted"/>
<keyword evidence="9" id="KW-1185">Reference proteome</keyword>
<keyword evidence="3" id="KW-0805">Transcription regulation</keyword>
<reference evidence="8 9" key="1">
    <citation type="journal article" date="2018" name="Int. J. Syst. Evol. Microbiol.">
        <title>Epidermidibacterium keratini gen. nov., sp. nov., a member of the family Sporichthyaceae, isolated from keratin epidermis.</title>
        <authorList>
            <person name="Lee D.G."/>
            <person name="Trujillo M.E."/>
            <person name="Kang S."/>
            <person name="Nam J.J."/>
            <person name="Kim Y.J."/>
        </authorList>
    </citation>
    <scope>NUCLEOTIDE SEQUENCE [LARGE SCALE GENOMIC DNA]</scope>
    <source>
        <strain evidence="8 9">EPI-7</strain>
    </source>
</reference>
<evidence type="ECO:0000256" key="3">
    <source>
        <dbReference type="ARBA" id="ARBA00023015"/>
    </source>
</evidence>
<dbReference type="Proteomes" id="UP000463857">
    <property type="component" value="Chromosome"/>
</dbReference>
<evidence type="ECO:0000256" key="4">
    <source>
        <dbReference type="ARBA" id="ARBA00023125"/>
    </source>
</evidence>
<dbReference type="EMBL" id="CP047156">
    <property type="protein sequence ID" value="QHC01319.1"/>
    <property type="molecule type" value="Genomic_DNA"/>
</dbReference>
<dbReference type="PANTHER" id="PTHR30363">
    <property type="entry name" value="HTH-TYPE TRANSCRIPTIONAL REGULATOR SRLR-RELATED"/>
    <property type="match status" value="1"/>
</dbReference>
<gene>
    <name evidence="8" type="ORF">EK0264_14195</name>
</gene>
<dbReference type="Gene3D" id="1.10.10.10">
    <property type="entry name" value="Winged helix-like DNA-binding domain superfamily/Winged helix DNA-binding domain"/>
    <property type="match status" value="1"/>
</dbReference>
<dbReference type="InterPro" id="IPR018356">
    <property type="entry name" value="Tscrpt_reg_HTH_DeoR_CS"/>
</dbReference>
<dbReference type="GO" id="GO:0003677">
    <property type="term" value="F:DNA binding"/>
    <property type="evidence" value="ECO:0007669"/>
    <property type="project" value="UniProtKB-KW"/>
</dbReference>
<dbReference type="SMART" id="SM01134">
    <property type="entry name" value="DeoRC"/>
    <property type="match status" value="1"/>
</dbReference>
<dbReference type="InterPro" id="IPR001034">
    <property type="entry name" value="DeoR_HTH"/>
</dbReference>
<dbReference type="Gene3D" id="3.40.50.1360">
    <property type="match status" value="1"/>
</dbReference>
<dbReference type="InParanoid" id="A0A7L4YRB2"/>
<protein>
    <recommendedName>
        <fullName evidence="1">Lactose phosphotransferase system repressor</fullName>
    </recommendedName>
</protein>
<evidence type="ECO:0000256" key="6">
    <source>
        <dbReference type="ARBA" id="ARBA00024937"/>
    </source>
</evidence>
<comment type="function">
    <text evidence="6">Repressor of the lactose catabolism operon. Galactose-6-phosphate is the inducer.</text>
</comment>
<dbReference type="AlphaFoldDB" id="A0A7L4YRB2"/>
<dbReference type="SMART" id="SM00420">
    <property type="entry name" value="HTH_DEOR"/>
    <property type="match status" value="1"/>
</dbReference>
<evidence type="ECO:0000313" key="8">
    <source>
        <dbReference type="EMBL" id="QHC01319.1"/>
    </source>
</evidence>
<dbReference type="InterPro" id="IPR036390">
    <property type="entry name" value="WH_DNA-bd_sf"/>
</dbReference>
<dbReference type="InterPro" id="IPR036388">
    <property type="entry name" value="WH-like_DNA-bd_sf"/>
</dbReference>
<evidence type="ECO:0000256" key="5">
    <source>
        <dbReference type="ARBA" id="ARBA00023163"/>
    </source>
</evidence>
<keyword evidence="4" id="KW-0238">DNA-binding</keyword>